<name>A0A1T5MIP1_9BACT</name>
<sequence length="395" mass="44516">MVNSTFAAMIIITLAVTGCEKKNAVKTLTVKNRLDIDRTAETISIPIDSIRDWVKEYGVENIRIKEGDQALVTQAIDKESDGIPDELLFQTNIKANEEKKFTIEPIKDTLAPSDSLFTTYSRLVPERIDDYAWENDRVAFRTYGPKAQQITESGKPGGTLTSGMDCWFKRITYPIINKWYKKNLDSAGYYHIDHGEGYDPYHVGNSRGCGGIGVRDKDSLYISRNFVSYKTIATGPIRTIFELLYAPWDANGYSINEKKIISLDLGSNLSRHEVYLESDQPLPNITVGITLHDKKGTVKKDSIQGWVRYWEPIDDSELGTGIVTDPSLIASLPEYRTSVKDQSHIFVVTKPANAIVYYAGFGWKKSGQYSSPDEWDLYLSNFSKRLASPLAVTFR</sequence>
<evidence type="ECO:0000313" key="2">
    <source>
        <dbReference type="Proteomes" id="UP000190961"/>
    </source>
</evidence>
<gene>
    <name evidence="1" type="ORF">SAMN05660236_5511</name>
</gene>
<dbReference type="Pfam" id="PF16153">
    <property type="entry name" value="DUF4861"/>
    <property type="match status" value="1"/>
</dbReference>
<keyword evidence="2" id="KW-1185">Reference proteome</keyword>
<protein>
    <recommendedName>
        <fullName evidence="3">DUF4861 domain-containing protein</fullName>
    </recommendedName>
</protein>
<evidence type="ECO:0000313" key="1">
    <source>
        <dbReference type="EMBL" id="SKC87784.1"/>
    </source>
</evidence>
<dbReference type="STRING" id="688867.SAMN05660236_5511"/>
<organism evidence="1 2">
    <name type="scientific">Ohtaekwangia koreensis</name>
    <dbReference type="NCBI Taxonomy" id="688867"/>
    <lineage>
        <taxon>Bacteria</taxon>
        <taxon>Pseudomonadati</taxon>
        <taxon>Bacteroidota</taxon>
        <taxon>Cytophagia</taxon>
        <taxon>Cytophagales</taxon>
        <taxon>Fulvivirgaceae</taxon>
        <taxon>Ohtaekwangia</taxon>
    </lineage>
</organism>
<dbReference type="InterPro" id="IPR032342">
    <property type="entry name" value="DUF4861"/>
</dbReference>
<dbReference type="EMBL" id="FUZU01000004">
    <property type="protein sequence ID" value="SKC87784.1"/>
    <property type="molecule type" value="Genomic_DNA"/>
</dbReference>
<reference evidence="1 2" key="1">
    <citation type="submission" date="2017-02" db="EMBL/GenBank/DDBJ databases">
        <authorList>
            <person name="Peterson S.W."/>
        </authorList>
    </citation>
    <scope>NUCLEOTIDE SEQUENCE [LARGE SCALE GENOMIC DNA]</scope>
    <source>
        <strain evidence="1 2">DSM 25262</strain>
    </source>
</reference>
<proteinExistence type="predicted"/>
<dbReference type="AlphaFoldDB" id="A0A1T5MIP1"/>
<accession>A0A1T5MIP1</accession>
<dbReference type="Proteomes" id="UP000190961">
    <property type="component" value="Unassembled WGS sequence"/>
</dbReference>
<evidence type="ECO:0008006" key="3">
    <source>
        <dbReference type="Google" id="ProtNLM"/>
    </source>
</evidence>